<sequence>MSSLEKEKSYFKTSSQKYYMQPSEPTIVQLFEETHVECLGKEKKEEKHLRLGIVVMTKRPIEFEEWLRYHFYTIGVERFYVRCEDTPELASIVQKAPWSYVVEVEYIMQSERDYFVQMDRQANNVSNAIQKAKIAGLDWLLHIDDDELLYCPHGPQQFFQLLRSLDGHICEAHMQNIEALVPTDECIKPFTSCTCFVISTTKFASYTNGKSIGRISCLGGSLKPHGPHHFRCATTNNKSNVKSRSVQVAPAIGVILHYESCTYERWSQKYCELALRHGHDKNIHTKLPFPFYRDSLDAMLTLNYIQYALSKTLQPEFGIHLLSRHRQHKNKLSKHLINLPAPIETSQAVDILAFARYAYNLWASHKLESIYCTLLAQHEFIHLSAVQSLLSAPRIFSHSGTLTSTSPYSHDGDSSSYLFSSSMTSSPSDTSVPAAEIATFATEMTDGPLCQNHFVSAFSFFDGDSSTAAFSTHNNNFNNIVARPSSPSLSSSRISLPTTSRRKRNGNGSGVKKRMVNTNVMYNHHRRQEDHARK</sequence>
<feature type="region of interest" description="Disordered" evidence="1">
    <location>
        <begin position="484"/>
        <end position="534"/>
    </location>
</feature>
<protein>
    <recommendedName>
        <fullName evidence="4">Glycosyltransferase family 92 protein</fullName>
    </recommendedName>
</protein>
<dbReference type="EMBL" id="HBIJ01010086">
    <property type="protein sequence ID" value="CAE0366264.1"/>
    <property type="molecule type" value="Transcribed_RNA"/>
</dbReference>
<dbReference type="GO" id="GO:0030244">
    <property type="term" value="P:cellulose biosynthetic process"/>
    <property type="evidence" value="ECO:0007669"/>
    <property type="project" value="InterPro"/>
</dbReference>
<dbReference type="GO" id="GO:0009737">
    <property type="term" value="P:response to abscisic acid"/>
    <property type="evidence" value="ECO:0007669"/>
    <property type="project" value="InterPro"/>
</dbReference>
<dbReference type="InterPro" id="IPR044224">
    <property type="entry name" value="KOBITO1-like"/>
</dbReference>
<dbReference type="AlphaFoldDB" id="A0A6S8CGW5"/>
<evidence type="ECO:0000313" key="2">
    <source>
        <dbReference type="EMBL" id="CAE0366262.1"/>
    </source>
</evidence>
<name>A0A6S8CGW5_9STRA</name>
<evidence type="ECO:0008006" key="4">
    <source>
        <dbReference type="Google" id="ProtNLM"/>
    </source>
</evidence>
<organism evidence="2">
    <name type="scientific">Aureoumbra lagunensis</name>
    <dbReference type="NCBI Taxonomy" id="44058"/>
    <lineage>
        <taxon>Eukaryota</taxon>
        <taxon>Sar</taxon>
        <taxon>Stramenopiles</taxon>
        <taxon>Ochrophyta</taxon>
        <taxon>Pelagophyceae</taxon>
        <taxon>Pelagomonadales</taxon>
        <taxon>Aureoumbra</taxon>
    </lineage>
</organism>
<dbReference type="EMBL" id="HBIJ01010084">
    <property type="protein sequence ID" value="CAE0366262.1"/>
    <property type="molecule type" value="Transcribed_RNA"/>
</dbReference>
<dbReference type="Pfam" id="PF13704">
    <property type="entry name" value="Glyco_tranf_2_4"/>
    <property type="match status" value="1"/>
</dbReference>
<dbReference type="PANTHER" id="PTHR46701:SF7">
    <property type="entry name" value="GLYCOSYLTRANSFERASE-LIKE KOBITO 1"/>
    <property type="match status" value="1"/>
</dbReference>
<feature type="compositionally biased region" description="Basic residues" evidence="1">
    <location>
        <begin position="500"/>
        <end position="515"/>
    </location>
</feature>
<evidence type="ECO:0000313" key="3">
    <source>
        <dbReference type="EMBL" id="CAE0366264.1"/>
    </source>
</evidence>
<dbReference type="PANTHER" id="PTHR46701">
    <property type="entry name" value="GLYCOSYLTRANSFERASE-LIKE KOBITO 1"/>
    <property type="match status" value="1"/>
</dbReference>
<feature type="compositionally biased region" description="Low complexity" evidence="1">
    <location>
        <begin position="484"/>
        <end position="499"/>
    </location>
</feature>
<proteinExistence type="predicted"/>
<reference evidence="2" key="1">
    <citation type="submission" date="2021-01" db="EMBL/GenBank/DDBJ databases">
        <authorList>
            <person name="Corre E."/>
            <person name="Pelletier E."/>
            <person name="Niang G."/>
            <person name="Scheremetjew M."/>
            <person name="Finn R."/>
            <person name="Kale V."/>
            <person name="Holt S."/>
            <person name="Cochrane G."/>
            <person name="Meng A."/>
            <person name="Brown T."/>
            <person name="Cohen L."/>
        </authorList>
    </citation>
    <scope>NUCLEOTIDE SEQUENCE</scope>
    <source>
        <strain evidence="2">CCMP1510</strain>
    </source>
</reference>
<gene>
    <name evidence="2" type="ORF">ALAG00032_LOCUS7006</name>
    <name evidence="3" type="ORF">ALAG00032_LOCUS7008</name>
</gene>
<evidence type="ECO:0000256" key="1">
    <source>
        <dbReference type="SAM" id="MobiDB-lite"/>
    </source>
</evidence>
<accession>A0A6S8CGW5</accession>